<protein>
    <recommendedName>
        <fullName evidence="12">Replication restart protein PriA</fullName>
    </recommendedName>
    <alternativeName>
        <fullName evidence="12">ATP-dependent DNA helicase PriA</fullName>
        <ecNumber evidence="12">5.6.2.4</ecNumber>
    </alternativeName>
    <alternativeName>
        <fullName evidence="12">DNA 3'-5' helicase PriA</fullName>
    </alternativeName>
</protein>
<dbReference type="EC" id="5.6.2.4" evidence="12"/>
<dbReference type="GO" id="GO:0006269">
    <property type="term" value="P:DNA replication, synthesis of primer"/>
    <property type="evidence" value="ECO:0007669"/>
    <property type="project" value="UniProtKB-KW"/>
</dbReference>
<evidence type="ECO:0000313" key="15">
    <source>
        <dbReference type="Proteomes" id="UP000451233"/>
    </source>
</evidence>
<feature type="binding site" evidence="12">
    <location>
        <position position="535"/>
    </location>
    <ligand>
        <name>Zn(2+)</name>
        <dbReference type="ChEBI" id="CHEBI:29105"/>
        <label>1</label>
    </ligand>
</feature>
<organism evidence="14 15">
    <name type="scientific">Hufsiella ginkgonis</name>
    <dbReference type="NCBI Taxonomy" id="2695274"/>
    <lineage>
        <taxon>Bacteria</taxon>
        <taxon>Pseudomonadati</taxon>
        <taxon>Bacteroidota</taxon>
        <taxon>Sphingobacteriia</taxon>
        <taxon>Sphingobacteriales</taxon>
        <taxon>Sphingobacteriaceae</taxon>
        <taxon>Hufsiella</taxon>
    </lineage>
</organism>
<feature type="binding site" evidence="12">
    <location>
        <position position="575"/>
    </location>
    <ligand>
        <name>Zn(2+)</name>
        <dbReference type="ChEBI" id="CHEBI:29105"/>
        <label>1</label>
    </ligand>
</feature>
<feature type="binding site" evidence="12">
    <location>
        <position position="559"/>
    </location>
    <ligand>
        <name>Zn(2+)</name>
        <dbReference type="ChEBI" id="CHEBI:29105"/>
        <label>2</label>
    </ligand>
</feature>
<evidence type="ECO:0000256" key="3">
    <source>
        <dbReference type="ARBA" id="ARBA00022723"/>
    </source>
</evidence>
<dbReference type="Pfam" id="PF00270">
    <property type="entry name" value="DEAD"/>
    <property type="match status" value="1"/>
</dbReference>
<keyword evidence="2 12" id="KW-0235">DNA replication</keyword>
<comment type="cofactor">
    <cofactor evidence="12">
        <name>Zn(2+)</name>
        <dbReference type="ChEBI" id="CHEBI:29105"/>
    </cofactor>
    <text evidence="12">Binds 2 zinc ions per subunit.</text>
</comment>
<evidence type="ECO:0000256" key="2">
    <source>
        <dbReference type="ARBA" id="ARBA00022705"/>
    </source>
</evidence>
<dbReference type="Pfam" id="PF18319">
    <property type="entry name" value="Zn_ribbon_PriA"/>
    <property type="match status" value="1"/>
</dbReference>
<dbReference type="InterPro" id="IPR040498">
    <property type="entry name" value="PriA_CRR"/>
</dbReference>
<reference evidence="14 15" key="1">
    <citation type="submission" date="2019-11" db="EMBL/GenBank/DDBJ databases">
        <title>Pedobacter sp. HMF7056 Genome sequencing and assembly.</title>
        <authorList>
            <person name="Kang H."/>
            <person name="Kim H."/>
            <person name="Joh K."/>
        </authorList>
    </citation>
    <scope>NUCLEOTIDE SEQUENCE [LARGE SCALE GENOMIC DNA]</scope>
    <source>
        <strain evidence="14 15">HMF7056</strain>
    </source>
</reference>
<dbReference type="InterPro" id="IPR001650">
    <property type="entry name" value="Helicase_C-like"/>
</dbReference>
<dbReference type="GO" id="GO:0016787">
    <property type="term" value="F:hydrolase activity"/>
    <property type="evidence" value="ECO:0007669"/>
    <property type="project" value="UniProtKB-KW"/>
</dbReference>
<dbReference type="InterPro" id="IPR027417">
    <property type="entry name" value="P-loop_NTPase"/>
</dbReference>
<comment type="similarity">
    <text evidence="12">Belongs to the helicase family. PriA subfamily.</text>
</comment>
<dbReference type="InterPro" id="IPR041222">
    <property type="entry name" value="PriA_3primeBD"/>
</dbReference>
<dbReference type="InterPro" id="IPR005259">
    <property type="entry name" value="PriA"/>
</dbReference>
<dbReference type="SMART" id="SM00490">
    <property type="entry name" value="HELICc"/>
    <property type="match status" value="1"/>
</dbReference>
<name>A0A7K1XYL6_9SPHI</name>
<dbReference type="Pfam" id="PF00271">
    <property type="entry name" value="Helicase_C"/>
    <property type="match status" value="1"/>
</dbReference>
<evidence type="ECO:0000256" key="6">
    <source>
        <dbReference type="ARBA" id="ARBA00022806"/>
    </source>
</evidence>
<evidence type="ECO:0000256" key="7">
    <source>
        <dbReference type="ARBA" id="ARBA00022833"/>
    </source>
</evidence>
<evidence type="ECO:0000256" key="1">
    <source>
        <dbReference type="ARBA" id="ARBA00022515"/>
    </source>
</evidence>
<dbReference type="FunFam" id="3.40.50.300:FF:000489">
    <property type="entry name" value="Primosome assembly protein PriA"/>
    <property type="match status" value="1"/>
</dbReference>
<dbReference type="Pfam" id="PF18074">
    <property type="entry name" value="PriA_C"/>
    <property type="match status" value="1"/>
</dbReference>
<dbReference type="Proteomes" id="UP000451233">
    <property type="component" value="Unassembled WGS sequence"/>
</dbReference>
<dbReference type="CDD" id="cd17929">
    <property type="entry name" value="DEXHc_priA"/>
    <property type="match status" value="1"/>
</dbReference>
<dbReference type="HAMAP" id="MF_00983">
    <property type="entry name" value="PriA"/>
    <property type="match status" value="1"/>
</dbReference>
<proteinExistence type="inferred from homology"/>
<evidence type="ECO:0000256" key="11">
    <source>
        <dbReference type="ARBA" id="ARBA00048988"/>
    </source>
</evidence>
<dbReference type="PROSITE" id="PS51192">
    <property type="entry name" value="HELICASE_ATP_BIND_1"/>
    <property type="match status" value="1"/>
</dbReference>
<keyword evidence="3 12" id="KW-0479">Metal-binding</keyword>
<dbReference type="GO" id="GO:0003677">
    <property type="term" value="F:DNA binding"/>
    <property type="evidence" value="ECO:0007669"/>
    <property type="project" value="UniProtKB-UniRule"/>
</dbReference>
<accession>A0A7K1XYL6</accession>
<dbReference type="SUPFAM" id="SSF52540">
    <property type="entry name" value="P-loop containing nucleoside triphosphate hydrolases"/>
    <property type="match status" value="2"/>
</dbReference>
<dbReference type="PANTHER" id="PTHR30580">
    <property type="entry name" value="PRIMOSOMAL PROTEIN N"/>
    <property type="match status" value="1"/>
</dbReference>
<dbReference type="Gene3D" id="3.40.1440.60">
    <property type="entry name" value="PriA, 3(prime) DNA-binding domain"/>
    <property type="match status" value="1"/>
</dbReference>
<dbReference type="SMART" id="SM00487">
    <property type="entry name" value="DEXDc"/>
    <property type="match status" value="1"/>
</dbReference>
<keyword evidence="1 12" id="KW-0639">Primosome</keyword>
<dbReference type="GO" id="GO:0006310">
    <property type="term" value="P:DNA recombination"/>
    <property type="evidence" value="ECO:0007669"/>
    <property type="project" value="InterPro"/>
</dbReference>
<evidence type="ECO:0000256" key="12">
    <source>
        <dbReference type="HAMAP-Rule" id="MF_00983"/>
    </source>
</evidence>
<comment type="subunit">
    <text evidence="12">Component of the replication restart primosome.</text>
</comment>
<evidence type="ECO:0000313" key="14">
    <source>
        <dbReference type="EMBL" id="MXV15927.1"/>
    </source>
</evidence>
<dbReference type="EMBL" id="WVHS01000002">
    <property type="protein sequence ID" value="MXV15927.1"/>
    <property type="molecule type" value="Genomic_DNA"/>
</dbReference>
<dbReference type="RefSeq" id="WP_160906893.1">
    <property type="nucleotide sequence ID" value="NZ_WVHS01000002.1"/>
</dbReference>
<feature type="binding site" evidence="12">
    <location>
        <position position="541"/>
    </location>
    <ligand>
        <name>Zn(2+)</name>
        <dbReference type="ChEBI" id="CHEBI:29105"/>
        <label>2</label>
    </ligand>
</feature>
<gene>
    <name evidence="12 14" type="primary">priA</name>
    <name evidence="14" type="ORF">GS398_11475</name>
</gene>
<dbReference type="NCBIfam" id="TIGR00595">
    <property type="entry name" value="priA"/>
    <property type="match status" value="1"/>
</dbReference>
<keyword evidence="7 12" id="KW-0862">Zinc</keyword>
<comment type="caution">
    <text evidence="14">The sequence shown here is derived from an EMBL/GenBank/DDBJ whole genome shotgun (WGS) entry which is preliminary data.</text>
</comment>
<dbReference type="GO" id="GO:0006302">
    <property type="term" value="P:double-strand break repair"/>
    <property type="evidence" value="ECO:0007669"/>
    <property type="project" value="InterPro"/>
</dbReference>
<dbReference type="InterPro" id="IPR042115">
    <property type="entry name" value="PriA_3primeBD_sf"/>
</dbReference>
<evidence type="ECO:0000259" key="13">
    <source>
        <dbReference type="PROSITE" id="PS51192"/>
    </source>
</evidence>
<evidence type="ECO:0000256" key="8">
    <source>
        <dbReference type="ARBA" id="ARBA00022840"/>
    </source>
</evidence>
<evidence type="ECO:0000256" key="9">
    <source>
        <dbReference type="ARBA" id="ARBA00023125"/>
    </source>
</evidence>
<keyword evidence="6 12" id="KW-0347">Helicase</keyword>
<evidence type="ECO:0000256" key="4">
    <source>
        <dbReference type="ARBA" id="ARBA00022741"/>
    </source>
</evidence>
<dbReference type="Gene3D" id="3.40.50.300">
    <property type="entry name" value="P-loop containing nucleotide triphosphate hydrolases"/>
    <property type="match status" value="2"/>
</dbReference>
<keyword evidence="10 12" id="KW-0413">Isomerase</keyword>
<dbReference type="Pfam" id="PF17764">
    <property type="entry name" value="PriA_3primeBD"/>
    <property type="match status" value="1"/>
</dbReference>
<feature type="binding site" evidence="12">
    <location>
        <position position="544"/>
    </location>
    <ligand>
        <name>Zn(2+)</name>
        <dbReference type="ChEBI" id="CHEBI:29105"/>
        <label>2</label>
    </ligand>
</feature>
<comment type="function">
    <text evidence="12">Initiates the restart of stalled replication forks, which reloads the replicative helicase on sites other than the origin of replication. Recognizes and binds to abandoned replication forks and remodels them to uncover a helicase loading site. Promotes assembly of the primosome at these replication forks.</text>
</comment>
<dbReference type="AlphaFoldDB" id="A0A7K1XYL6"/>
<evidence type="ECO:0000256" key="5">
    <source>
        <dbReference type="ARBA" id="ARBA00022801"/>
    </source>
</evidence>
<sequence length="826" mass="93749">MLELNQEQAGRTTLFVEVILPLAISRNYTYRVPLSMNDGIRIGSRVIVQFGKSKIYTAIIYSVSETAPELYEAKYILDVLDEEPVVNAQQLRLWEWIAAYYFCSLGEVMQAALPAALKLASETRIILMEDHETDKATLNDKEYLIVEALSIQPELKISEVTKLLGQKTVYPVLKSLFGKGVIHISEEVIQRYKPKRKAFFELHTDYADQENLRALFTVLERAPKQLEALMGYIKLRRQGPQISKKELLEAANCGEAAIKALVEKGIFIQEERIVSRLSTDEAETYTNFTLTVTQEQALQSIRQQFDSKEVVLLHGITSSGKTLIYIRLIEEVITSGRQALFLLPEIALTTQVIERLKQYFGNQIGVYHSKFSDNERAETWTQVLKGQYRLVLGARSAVLLPFADLGLIIVDEEHETSYKQFDPSPRYHARDTAIYLAHVHRAKVLLGSATPSLESYYNAEAGKYGLATISGRFGNSRLPEIRVVSIAEETKRKTMVSHFTSVLITEIGDALSRKEQVILFQNRRGYTSFLLCRTCGFTPKCINCDVSLTYHKSTQKLHCHYCGYKQETVSVCPACGSTHIEQKGFGTEKVEDELAMIFPGAVIARMDLDATRTKYSFQKILADFEERKTDILVGTQMITKGLDFDHITLIGIINADSLLNYPDFRAYEKSFQLLSQVAGRAGRREKTGKVVIQAYDTQHRVLHQVISNDYHALYKTELAERKNFAYPPFYRLIRLDIKHKDQQKAEMVATRMAAELKVTFGDRILGPQPPLIARVRNFYIQTILIKCERAGDSIQKIKQALAAILLKFEADKANKGILLRVDVDPF</sequence>
<comment type="catalytic activity">
    <reaction evidence="12">
        <text>Couples ATP hydrolysis with the unwinding of duplex DNA by translocating in the 3'-5' direction.</text>
        <dbReference type="EC" id="5.6.2.4"/>
    </reaction>
</comment>
<feature type="binding site" evidence="12">
    <location>
        <position position="532"/>
    </location>
    <ligand>
        <name>Zn(2+)</name>
        <dbReference type="ChEBI" id="CHEBI:29105"/>
        <label>1</label>
    </ligand>
</feature>
<comment type="catalytic activity">
    <reaction evidence="11 12">
        <text>ATP + H2O = ADP + phosphate + H(+)</text>
        <dbReference type="Rhea" id="RHEA:13065"/>
        <dbReference type="ChEBI" id="CHEBI:15377"/>
        <dbReference type="ChEBI" id="CHEBI:15378"/>
        <dbReference type="ChEBI" id="CHEBI:30616"/>
        <dbReference type="ChEBI" id="CHEBI:43474"/>
        <dbReference type="ChEBI" id="CHEBI:456216"/>
        <dbReference type="EC" id="5.6.2.4"/>
    </reaction>
</comment>
<dbReference type="PANTHER" id="PTHR30580:SF0">
    <property type="entry name" value="PRIMOSOMAL PROTEIN N"/>
    <property type="match status" value="1"/>
</dbReference>
<dbReference type="GO" id="GO:1990077">
    <property type="term" value="C:primosome complex"/>
    <property type="evidence" value="ECO:0007669"/>
    <property type="project" value="UniProtKB-UniRule"/>
</dbReference>
<evidence type="ECO:0000256" key="10">
    <source>
        <dbReference type="ARBA" id="ARBA00023235"/>
    </source>
</evidence>
<keyword evidence="15" id="KW-1185">Reference proteome</keyword>
<dbReference type="GO" id="GO:0008270">
    <property type="term" value="F:zinc ion binding"/>
    <property type="evidence" value="ECO:0007669"/>
    <property type="project" value="UniProtKB-UniRule"/>
</dbReference>
<dbReference type="GO" id="GO:0005524">
    <property type="term" value="F:ATP binding"/>
    <property type="evidence" value="ECO:0007669"/>
    <property type="project" value="UniProtKB-UniRule"/>
</dbReference>
<feature type="binding site" evidence="12">
    <location>
        <position position="562"/>
    </location>
    <ligand>
        <name>Zn(2+)</name>
        <dbReference type="ChEBI" id="CHEBI:29105"/>
        <label>2</label>
    </ligand>
</feature>
<dbReference type="FunFam" id="3.40.1440.60:FF:000001">
    <property type="entry name" value="Primosomal protein N"/>
    <property type="match status" value="1"/>
</dbReference>
<dbReference type="CDD" id="cd18804">
    <property type="entry name" value="SF2_C_priA"/>
    <property type="match status" value="1"/>
</dbReference>
<dbReference type="GO" id="GO:0006270">
    <property type="term" value="P:DNA replication initiation"/>
    <property type="evidence" value="ECO:0007669"/>
    <property type="project" value="TreeGrafter"/>
</dbReference>
<dbReference type="GO" id="GO:0043138">
    <property type="term" value="F:3'-5' DNA helicase activity"/>
    <property type="evidence" value="ECO:0007669"/>
    <property type="project" value="UniProtKB-EC"/>
</dbReference>
<dbReference type="InterPro" id="IPR041236">
    <property type="entry name" value="PriA_C"/>
</dbReference>
<dbReference type="InterPro" id="IPR014001">
    <property type="entry name" value="Helicase_ATP-bd"/>
</dbReference>
<keyword evidence="9 12" id="KW-0238">DNA-binding</keyword>
<dbReference type="InterPro" id="IPR011545">
    <property type="entry name" value="DEAD/DEAH_box_helicase_dom"/>
</dbReference>
<keyword evidence="4 12" id="KW-0547">Nucleotide-binding</keyword>
<keyword evidence="5 12" id="KW-0378">Hydrolase</keyword>
<feature type="domain" description="Helicase ATP-binding" evidence="13">
    <location>
        <begin position="302"/>
        <end position="469"/>
    </location>
</feature>
<feature type="binding site" evidence="12">
    <location>
        <position position="572"/>
    </location>
    <ligand>
        <name>Zn(2+)</name>
        <dbReference type="ChEBI" id="CHEBI:29105"/>
        <label>1</label>
    </ligand>
</feature>
<keyword evidence="8 12" id="KW-0067">ATP-binding</keyword>